<dbReference type="Pfam" id="PF13177">
    <property type="entry name" value="DNA_pol3_delta2"/>
    <property type="match status" value="1"/>
</dbReference>
<gene>
    <name evidence="1" type="primary">holB</name>
    <name evidence="1" type="ORF">GKIL_4255</name>
</gene>
<dbReference type="NCBIfam" id="NF005638">
    <property type="entry name" value="PRK07399.1"/>
    <property type="match status" value="1"/>
</dbReference>
<keyword evidence="1" id="KW-0808">Transferase</keyword>
<dbReference type="eggNOG" id="COG0470">
    <property type="taxonomic scope" value="Bacteria"/>
</dbReference>
<organism evidence="1 2">
    <name type="scientific">Gloeobacter kilaueensis (strain ATCC BAA-2537 / CCAP 1431/1 / ULC 316 / JS1)</name>
    <dbReference type="NCBI Taxonomy" id="1183438"/>
    <lineage>
        <taxon>Bacteria</taxon>
        <taxon>Bacillati</taxon>
        <taxon>Cyanobacteriota</taxon>
        <taxon>Cyanophyceae</taxon>
        <taxon>Gloeobacterales</taxon>
        <taxon>Gloeobacteraceae</taxon>
        <taxon>Gloeobacter</taxon>
    </lineage>
</organism>
<dbReference type="SUPFAM" id="SSF52540">
    <property type="entry name" value="P-loop containing nucleoside triphosphate hydrolases"/>
    <property type="match status" value="1"/>
</dbReference>
<keyword evidence="1" id="KW-0548">Nucleotidyltransferase</keyword>
<dbReference type="RefSeq" id="WP_023175859.1">
    <property type="nucleotide sequence ID" value="NC_022600.1"/>
</dbReference>
<sequence length="305" mass="32906">MNAAVRGQPLAMTLLERALATGRIAPAYLFSGPQGVGRALAARAFAAALLESPVGRIERGNHPDLLWMEPTYKKGDRLLTRAEAIADGALPRSLPQVRLEQIRAITIFLGRPPVERTRQVIVIDGAEAMGEAAANALLKTLEEPGAGVFVLIAQSGARLLPTVRSRCQKIPFYCLGADLVAEILAAHRATVSAEVLAMAQGSPGRALELVAWLESVPAELLAEVRQWAKQPVDLRTALGLARRIDGQLALEVQIPLVDYLEHLVWNSGSFDSTARLEQLEALRGQLTGYVSPRLAWEVALAGLKR</sequence>
<reference evidence="1 2" key="1">
    <citation type="journal article" date="2013" name="PLoS ONE">
        <title>Cultivation and Complete Genome Sequencing of Gloeobacter kilaueensis sp. nov., from a Lava Cave in Kilauea Caldera, Hawai'i.</title>
        <authorList>
            <person name="Saw J.H."/>
            <person name="Schatz M."/>
            <person name="Brown M.V."/>
            <person name="Kunkel D.D."/>
            <person name="Foster J.S."/>
            <person name="Shick H."/>
            <person name="Christensen S."/>
            <person name="Hou S."/>
            <person name="Wan X."/>
            <person name="Donachie S.P."/>
        </authorList>
    </citation>
    <scope>NUCLEOTIDE SEQUENCE [LARGE SCALE GENOMIC DNA]</scope>
    <source>
        <strain evidence="2">JS</strain>
    </source>
</reference>
<dbReference type="InterPro" id="IPR050238">
    <property type="entry name" value="DNA_Rep/Repair_Clamp_Loader"/>
</dbReference>
<dbReference type="EMBL" id="CP003587">
    <property type="protein sequence ID" value="AGY60501.1"/>
    <property type="molecule type" value="Genomic_DNA"/>
</dbReference>
<dbReference type="Gene3D" id="3.40.50.300">
    <property type="entry name" value="P-loop containing nucleotide triphosphate hydrolases"/>
    <property type="match status" value="1"/>
</dbReference>
<dbReference type="OrthoDB" id="9810148at2"/>
<dbReference type="GO" id="GO:0003887">
    <property type="term" value="F:DNA-directed DNA polymerase activity"/>
    <property type="evidence" value="ECO:0007669"/>
    <property type="project" value="UniProtKB-EC"/>
</dbReference>
<protein>
    <submittedName>
        <fullName evidence="1">DNA polymerase III subunit delta</fullName>
        <ecNumber evidence="1">2.7.7.7</ecNumber>
    </submittedName>
</protein>
<dbReference type="Proteomes" id="UP000017396">
    <property type="component" value="Chromosome"/>
</dbReference>
<accession>U5QNJ9</accession>
<proteinExistence type="predicted"/>
<dbReference type="KEGG" id="glj:GKIL_4255"/>
<dbReference type="STRING" id="1183438.GKIL_4255"/>
<dbReference type="HOGENOM" id="CLU_006229_4_4_3"/>
<dbReference type="PANTHER" id="PTHR11669">
    <property type="entry name" value="REPLICATION FACTOR C / DNA POLYMERASE III GAMMA-TAU SUBUNIT"/>
    <property type="match status" value="1"/>
</dbReference>
<dbReference type="EC" id="2.7.7.7" evidence="1"/>
<evidence type="ECO:0000313" key="2">
    <source>
        <dbReference type="Proteomes" id="UP000017396"/>
    </source>
</evidence>
<dbReference type="GO" id="GO:0006261">
    <property type="term" value="P:DNA-templated DNA replication"/>
    <property type="evidence" value="ECO:0007669"/>
    <property type="project" value="TreeGrafter"/>
</dbReference>
<dbReference type="InterPro" id="IPR027417">
    <property type="entry name" value="P-loop_NTPase"/>
</dbReference>
<dbReference type="AlphaFoldDB" id="U5QNJ9"/>
<keyword evidence="2" id="KW-1185">Reference proteome</keyword>
<evidence type="ECO:0000313" key="1">
    <source>
        <dbReference type="EMBL" id="AGY60501.1"/>
    </source>
</evidence>
<dbReference type="PATRIC" id="fig|1183438.3.peg.4184"/>
<name>U5QNJ9_GLOK1</name>
<dbReference type="PANTHER" id="PTHR11669:SF8">
    <property type="entry name" value="DNA POLYMERASE III SUBUNIT DELTA"/>
    <property type="match status" value="1"/>
</dbReference>